<dbReference type="AlphaFoldDB" id="A0A834K0G1"/>
<name>A0A834K0G1_VESGE</name>
<keyword evidence="3" id="KW-0808">Transferase</keyword>
<dbReference type="Gene3D" id="3.40.50.2000">
    <property type="entry name" value="Glycogen Phosphorylase B"/>
    <property type="match status" value="1"/>
</dbReference>
<keyword evidence="2" id="KW-0328">Glycosyltransferase</keyword>
<sequence length="537" mass="62415">MNLVIGLTLFFIVWTTQRTLVNSKKLLIIVPSPLYSHQIAYQSLWRKLHERGHELVILTLNAIKDPNLTNYTEINYNINYGKLEKILDMKLNRRFTEMELNELLDNIRHNITEELLKLPNIQQLFVSTSNEKFDAVIVETVSSPIFYLLAQKFNAPLIGITSTQLRNLERYLLGSPILPSHLSNWEIENISTNAQFLQRLKNFIDTYYYMYYWFYTFVPIQQMIARKYLGDNVPSIIEAGQNMSLVLASSHMINLYSRPEIPNVVYYNSGHISKIPPSLPTDLREFLDNATNGFIYMSFGSTVKYNYLKENTKTLLTNVLSKLPWPIVWSRNDADSIKNFSYHLGKIFISKWVPQQGILAHPNIKLFIYQGGLQSTEEAIHYGVPLIGIPIVFDQHYNVKKIVTFGVAKYLHLANMTEEIFHDSIYDMFNNIEKYKEKMLELQGIVKDVPYDSVENAVWWIEYVIRNKGWIAQKRSYILQVQSPRWRNAQLILSSNNEQDKTKEQDNSCCGSYREVSTAPDVPEFATDSLTRILTNV</sequence>
<feature type="signal peptide" evidence="4">
    <location>
        <begin position="1"/>
        <end position="18"/>
    </location>
</feature>
<dbReference type="Pfam" id="PF00201">
    <property type="entry name" value="UDPGT"/>
    <property type="match status" value="1"/>
</dbReference>
<evidence type="ECO:0008006" key="7">
    <source>
        <dbReference type="Google" id="ProtNLM"/>
    </source>
</evidence>
<dbReference type="CDD" id="cd03784">
    <property type="entry name" value="GT1_Gtf-like"/>
    <property type="match status" value="1"/>
</dbReference>
<dbReference type="PANTHER" id="PTHR48043:SF159">
    <property type="entry name" value="EG:EG0003.4 PROTEIN-RELATED"/>
    <property type="match status" value="1"/>
</dbReference>
<keyword evidence="6" id="KW-1185">Reference proteome</keyword>
<dbReference type="FunFam" id="3.40.50.2000:FF:000021">
    <property type="entry name" value="UDP-glucuronosyltransferase"/>
    <property type="match status" value="1"/>
</dbReference>
<accession>A0A834K0G1</accession>
<dbReference type="SUPFAM" id="SSF53756">
    <property type="entry name" value="UDP-Glycosyltransferase/glycogen phosphorylase"/>
    <property type="match status" value="1"/>
</dbReference>
<evidence type="ECO:0000313" key="5">
    <source>
        <dbReference type="EMBL" id="KAF7397858.1"/>
    </source>
</evidence>
<dbReference type="Proteomes" id="UP000617340">
    <property type="component" value="Unassembled WGS sequence"/>
</dbReference>
<evidence type="ECO:0000256" key="2">
    <source>
        <dbReference type="ARBA" id="ARBA00022676"/>
    </source>
</evidence>
<evidence type="ECO:0000256" key="3">
    <source>
        <dbReference type="ARBA" id="ARBA00022679"/>
    </source>
</evidence>
<dbReference type="InterPro" id="IPR002213">
    <property type="entry name" value="UDP_glucos_trans"/>
</dbReference>
<feature type="chain" id="PRO_5032657240" description="Ecdysteroid UDP-glucosyltransferase" evidence="4">
    <location>
        <begin position="19"/>
        <end position="537"/>
    </location>
</feature>
<comment type="caution">
    <text evidence="5">The sequence shown here is derived from an EMBL/GenBank/DDBJ whole genome shotgun (WGS) entry which is preliminary data.</text>
</comment>
<dbReference type="EMBL" id="JACSDZ010000008">
    <property type="protein sequence ID" value="KAF7397858.1"/>
    <property type="molecule type" value="Genomic_DNA"/>
</dbReference>
<evidence type="ECO:0000256" key="4">
    <source>
        <dbReference type="SAM" id="SignalP"/>
    </source>
</evidence>
<comment type="similarity">
    <text evidence="1">Belongs to the UDP-glycosyltransferase family.</text>
</comment>
<gene>
    <name evidence="5" type="ORF">HZH68_009080</name>
</gene>
<reference evidence="5" key="1">
    <citation type="journal article" date="2020" name="G3 (Bethesda)">
        <title>High-Quality Assemblies for Three Invasive Social Wasps from the &lt;i&gt;Vespula&lt;/i&gt; Genus.</title>
        <authorList>
            <person name="Harrop T.W.R."/>
            <person name="Guhlin J."/>
            <person name="McLaughlin G.M."/>
            <person name="Permina E."/>
            <person name="Stockwell P."/>
            <person name="Gilligan J."/>
            <person name="Le Lec M.F."/>
            <person name="Gruber M.A.M."/>
            <person name="Quinn O."/>
            <person name="Lovegrove M."/>
            <person name="Duncan E.J."/>
            <person name="Remnant E.J."/>
            <person name="Van Eeckhoven J."/>
            <person name="Graham B."/>
            <person name="Knapp R.A."/>
            <person name="Langford K.W."/>
            <person name="Kronenberg Z."/>
            <person name="Press M.O."/>
            <person name="Eacker S.M."/>
            <person name="Wilson-Rankin E.E."/>
            <person name="Purcell J."/>
            <person name="Lester P.J."/>
            <person name="Dearden P.K."/>
        </authorList>
    </citation>
    <scope>NUCLEOTIDE SEQUENCE</scope>
    <source>
        <strain evidence="5">Linc-1</strain>
    </source>
</reference>
<evidence type="ECO:0000256" key="1">
    <source>
        <dbReference type="ARBA" id="ARBA00009995"/>
    </source>
</evidence>
<evidence type="ECO:0000313" key="6">
    <source>
        <dbReference type="Proteomes" id="UP000617340"/>
    </source>
</evidence>
<dbReference type="PANTHER" id="PTHR48043">
    <property type="entry name" value="EG:EG0003.4 PROTEIN-RELATED"/>
    <property type="match status" value="1"/>
</dbReference>
<dbReference type="GO" id="GO:0008194">
    <property type="term" value="F:UDP-glycosyltransferase activity"/>
    <property type="evidence" value="ECO:0007669"/>
    <property type="project" value="InterPro"/>
</dbReference>
<protein>
    <recommendedName>
        <fullName evidence="7">Ecdysteroid UDP-glucosyltransferase</fullName>
    </recommendedName>
</protein>
<organism evidence="5 6">
    <name type="scientific">Vespula germanica</name>
    <name type="common">German yellow jacket</name>
    <name type="synonym">Paravespula germanica</name>
    <dbReference type="NCBI Taxonomy" id="30212"/>
    <lineage>
        <taxon>Eukaryota</taxon>
        <taxon>Metazoa</taxon>
        <taxon>Ecdysozoa</taxon>
        <taxon>Arthropoda</taxon>
        <taxon>Hexapoda</taxon>
        <taxon>Insecta</taxon>
        <taxon>Pterygota</taxon>
        <taxon>Neoptera</taxon>
        <taxon>Endopterygota</taxon>
        <taxon>Hymenoptera</taxon>
        <taxon>Apocrita</taxon>
        <taxon>Aculeata</taxon>
        <taxon>Vespoidea</taxon>
        <taxon>Vespidae</taxon>
        <taxon>Vespinae</taxon>
        <taxon>Vespula</taxon>
    </lineage>
</organism>
<dbReference type="InterPro" id="IPR050271">
    <property type="entry name" value="UDP-glycosyltransferase"/>
</dbReference>
<keyword evidence="4" id="KW-0732">Signal</keyword>
<proteinExistence type="inferred from homology"/>